<name>A0A379EF81_9BACT</name>
<dbReference type="EMBL" id="UGTL01000002">
    <property type="protein sequence ID" value="SUB97569.1"/>
    <property type="molecule type" value="Genomic_DNA"/>
</dbReference>
<evidence type="ECO:0000313" key="2">
    <source>
        <dbReference type="Proteomes" id="UP000254072"/>
    </source>
</evidence>
<accession>A0A379EF81</accession>
<protein>
    <submittedName>
        <fullName evidence="1">Uncharacterized protein</fullName>
    </submittedName>
</protein>
<gene>
    <name evidence="1" type="ORF">NCTC11157_02355</name>
</gene>
<evidence type="ECO:0000313" key="1">
    <source>
        <dbReference type="EMBL" id="SUB97569.1"/>
    </source>
</evidence>
<proteinExistence type="predicted"/>
<organism evidence="1 2">
    <name type="scientific">Prevotella disiens</name>
    <dbReference type="NCBI Taxonomy" id="28130"/>
    <lineage>
        <taxon>Bacteria</taxon>
        <taxon>Pseudomonadati</taxon>
        <taxon>Bacteroidota</taxon>
        <taxon>Bacteroidia</taxon>
        <taxon>Bacteroidales</taxon>
        <taxon>Prevotellaceae</taxon>
        <taxon>Prevotella</taxon>
    </lineage>
</organism>
<dbReference type="AlphaFoldDB" id="A0A379EF81"/>
<sequence length="57" mass="6866">MSVDETLRMTSQETYLKAQNPFLLCRKRFGLKLKVEANKVNFSETYRHLIFIGYFCW</sequence>
<reference evidence="1 2" key="1">
    <citation type="submission" date="2018-06" db="EMBL/GenBank/DDBJ databases">
        <authorList>
            <consortium name="Pathogen Informatics"/>
            <person name="Doyle S."/>
        </authorList>
    </citation>
    <scope>NUCLEOTIDE SEQUENCE [LARGE SCALE GENOMIC DNA]</scope>
    <source>
        <strain evidence="1 2">NCTC11157</strain>
    </source>
</reference>
<dbReference type="GeneID" id="91083822"/>
<dbReference type="RefSeq" id="WP_021668344.1">
    <property type="nucleotide sequence ID" value="NZ_UGTL01000002.1"/>
</dbReference>
<dbReference type="Proteomes" id="UP000254072">
    <property type="component" value="Unassembled WGS sequence"/>
</dbReference>